<feature type="transmembrane region" description="Helical" evidence="9">
    <location>
        <begin position="1265"/>
        <end position="1285"/>
    </location>
</feature>
<accession>A0A6A5BNE6</accession>
<evidence type="ECO:0000256" key="2">
    <source>
        <dbReference type="ARBA" id="ARBA00022692"/>
    </source>
</evidence>
<feature type="region of interest" description="Disordered" evidence="8">
    <location>
        <begin position="291"/>
        <end position="377"/>
    </location>
</feature>
<feature type="compositionally biased region" description="Polar residues" evidence="8">
    <location>
        <begin position="14"/>
        <end position="36"/>
    </location>
</feature>
<dbReference type="SMART" id="SM00831">
    <property type="entry name" value="Cation_ATPase_N"/>
    <property type="match status" value="1"/>
</dbReference>
<feature type="transmembrane region" description="Helical" evidence="9">
    <location>
        <begin position="1297"/>
        <end position="1314"/>
    </location>
</feature>
<feature type="compositionally biased region" description="Low complexity" evidence="8">
    <location>
        <begin position="63"/>
        <end position="76"/>
    </location>
</feature>
<feature type="domain" description="Cation-transporting P-type ATPase N-terminal" evidence="10">
    <location>
        <begin position="113"/>
        <end position="187"/>
    </location>
</feature>
<dbReference type="VEuPathDB" id="AmoebaDB:NfTy_044630"/>
<organism evidence="11 12">
    <name type="scientific">Naegleria fowleri</name>
    <name type="common">Brain eating amoeba</name>
    <dbReference type="NCBI Taxonomy" id="5763"/>
    <lineage>
        <taxon>Eukaryota</taxon>
        <taxon>Discoba</taxon>
        <taxon>Heterolobosea</taxon>
        <taxon>Tetramitia</taxon>
        <taxon>Eutetramitia</taxon>
        <taxon>Vahlkampfiidae</taxon>
        <taxon>Naegleria</taxon>
    </lineage>
</organism>
<feature type="compositionally biased region" description="Polar residues" evidence="8">
    <location>
        <begin position="345"/>
        <end position="363"/>
    </location>
</feature>
<dbReference type="Pfam" id="PF00122">
    <property type="entry name" value="E1-E2_ATPase"/>
    <property type="match status" value="1"/>
</dbReference>
<dbReference type="Pfam" id="PF00690">
    <property type="entry name" value="Cation_ATPase_N"/>
    <property type="match status" value="1"/>
</dbReference>
<dbReference type="InterPro" id="IPR044492">
    <property type="entry name" value="P_typ_ATPase_HD_dom"/>
</dbReference>
<dbReference type="InterPro" id="IPR023299">
    <property type="entry name" value="ATPase_P-typ_cyto_dom_N"/>
</dbReference>
<dbReference type="PROSITE" id="PS01229">
    <property type="entry name" value="COF_2"/>
    <property type="match status" value="1"/>
</dbReference>
<dbReference type="OMA" id="FGIDDYI"/>
<dbReference type="SUPFAM" id="SSF81665">
    <property type="entry name" value="Calcium ATPase, transmembrane domain M"/>
    <property type="match status" value="1"/>
</dbReference>
<evidence type="ECO:0000259" key="10">
    <source>
        <dbReference type="SMART" id="SM00831"/>
    </source>
</evidence>
<sequence length="1343" mass="148509">MNFSLSHHKDDAHSSTITGNEEGTTTCSNRSATKNPNVHDSEFITIDLHHSDEATAHLSSQPAHAATQAHALAATTKDSPQTSTLSAATTNMTNSNDEREFLLSLHETKTSSPPHTLTIAEVIAAFRTNAEQGLSEEQALKRSQIFGKNELKSQGGINLWKLVLFHTFTFMNFILAIAMVISFAVTEWMDGGVVGFIILLNIIIGVLQEYRSEKSMQKLKRMQYTFTKVVRGGAHSEIPSQHLTLGDVILLDEGDHIPADCRLLYTAQLECMEAILTGESEPVKKNANVVFSQNKERGRSRSLPVSTQPSRRSSITETNIGPSTTDGRSVDDHTEGNDAPPMLSLDSTVITSSAARPSITPTSHDGKDKKPKQRHPIVVDVGDRINMVFSGTTVTRGKGRAIVTALGMQTEIGAIAQSISKHKRQRSKLQKRMTYLGLVLVIAGLICTGLVILSAYLHKSMPIIPDALTVGVSTAVAIIPEGLSPVLTLTMTIGVMRMAKQHAIVRKLDAIETLGNVTDICSDKTGTISEGVMAVKECILSNDMVFRILGYDTEMTETSKSLQAVQTFSTNNNMASTASAAVPTTSTPSKWPSAPLVLVNAGLSQSVSQEQEFMDTLSQLQPKIVTTDYVNHENDLLKTFLMVSSMCNGCSLSKGNVEVPSSKRKKPGNIFKRIKEYKKKLGKIFPHEVKPLKSGEKEVEDEEEELYVGDPTEIALMTLAQQYGLGKKNLETIDVPKEKTSMEEELKEKDSTHMFTLFQEYPFDSNLKRMSVIYTKNGENEREHADIIQSHTDAMEDSPHATMEYIFVKGAPEHVLKYSTHYYLSEKHVGVDQVPSTDTSKDDQSTKQIMAPISQKYLDHLRQQNDALAKKGLRVLALAFRQREHLPHLLSNSILSTTTSGNTYEEEKKENPKVHELQVPLLKDTKSENLYHTDPSLINYYERSQVERELIFVGLVGIQDPPRQGVRESISVCHQAGITVRMITGDHKATAVAIAKQVGLVTPEMLASTSPSNPIAMNAHDFDALTDEELKNLKELPIIISRCTPESKERMIHALHQRNRGTVMCGDGINDCPSIKAADVGIAMGKSGSDVIKDCADIVLTDDNFSTIVVAVKEGRNMFENIRKFVSHLLAGNVAQTILLVISLLSGLRPPLNSIQILWLNMITGTGPAFGLGNEKPRKRIMSKDFKGKLFSPETIIDILFFGTLMGMISLANFLISTKTTNIPLEEAQAITFVTATILLLLHAYNCRNARRPFFLDSFYNSRLLHFFVLFGAVTTVSTVYIPWVNSNIFHQIPMPVFDWIFVLVAALVFMALAEMYKGFKRTLVNTIRRIRNYRSHGLENIA</sequence>
<evidence type="ECO:0000256" key="6">
    <source>
        <dbReference type="ARBA" id="ARBA00022989"/>
    </source>
</evidence>
<dbReference type="InterPro" id="IPR023298">
    <property type="entry name" value="ATPase_P-typ_TM_dom_sf"/>
</dbReference>
<dbReference type="RefSeq" id="XP_044559818.1">
    <property type="nucleotide sequence ID" value="XM_044709428.1"/>
</dbReference>
<comment type="subcellular location">
    <subcellularLocation>
        <location evidence="1">Membrane</location>
        <topology evidence="1">Multi-pass membrane protein</topology>
    </subcellularLocation>
</comment>
<protein>
    <recommendedName>
        <fullName evidence="10">Cation-transporting P-type ATPase N-terminal domain-containing protein</fullName>
    </recommendedName>
</protein>
<dbReference type="InterPro" id="IPR059000">
    <property type="entry name" value="ATPase_P-type_domA"/>
</dbReference>
<dbReference type="SFLD" id="SFLDG00002">
    <property type="entry name" value="C1.7:_P-type_atpase_like"/>
    <property type="match status" value="1"/>
</dbReference>
<evidence type="ECO:0000313" key="12">
    <source>
        <dbReference type="Proteomes" id="UP000444721"/>
    </source>
</evidence>
<evidence type="ECO:0000256" key="8">
    <source>
        <dbReference type="SAM" id="MobiDB-lite"/>
    </source>
</evidence>
<comment type="caution">
    <text evidence="11">The sequence shown here is derived from an EMBL/GenBank/DDBJ whole genome shotgun (WGS) entry which is preliminary data.</text>
</comment>
<dbReference type="Gene3D" id="3.40.1110.10">
    <property type="entry name" value="Calcium-transporting ATPase, cytoplasmic domain N"/>
    <property type="match status" value="1"/>
</dbReference>
<evidence type="ECO:0000256" key="5">
    <source>
        <dbReference type="ARBA" id="ARBA00022967"/>
    </source>
</evidence>
<evidence type="ECO:0000256" key="9">
    <source>
        <dbReference type="SAM" id="Phobius"/>
    </source>
</evidence>
<dbReference type="VEuPathDB" id="AmoebaDB:NF0073480"/>
<dbReference type="SFLD" id="SFLDS00003">
    <property type="entry name" value="Haloacid_Dehalogenase"/>
    <property type="match status" value="1"/>
</dbReference>
<feature type="transmembrane region" description="Helical" evidence="9">
    <location>
        <begin position="433"/>
        <end position="457"/>
    </location>
</feature>
<dbReference type="SFLD" id="SFLDF00027">
    <property type="entry name" value="p-type_atpase"/>
    <property type="match status" value="1"/>
</dbReference>
<feature type="region of interest" description="Disordered" evidence="8">
    <location>
        <begin position="57"/>
        <end position="91"/>
    </location>
</feature>
<dbReference type="Gene3D" id="3.40.50.1000">
    <property type="entry name" value="HAD superfamily/HAD-like"/>
    <property type="match status" value="1"/>
</dbReference>
<dbReference type="VEuPathDB" id="AmoebaDB:FDP41_005858"/>
<dbReference type="Gene3D" id="2.70.150.10">
    <property type="entry name" value="Calcium-transporting ATPase, cytoplasmic transduction domain A"/>
    <property type="match status" value="1"/>
</dbReference>
<dbReference type="Proteomes" id="UP000444721">
    <property type="component" value="Unassembled WGS sequence"/>
</dbReference>
<feature type="transmembrane region" description="Helical" evidence="9">
    <location>
        <begin position="162"/>
        <end position="185"/>
    </location>
</feature>
<dbReference type="InterPro" id="IPR004014">
    <property type="entry name" value="ATPase_P-typ_cation-transptr_N"/>
</dbReference>
<keyword evidence="3" id="KW-0547">Nucleotide-binding</keyword>
<dbReference type="SUPFAM" id="SSF81653">
    <property type="entry name" value="Calcium ATPase, transduction domain A"/>
    <property type="match status" value="1"/>
</dbReference>
<dbReference type="GeneID" id="68113076"/>
<dbReference type="SUPFAM" id="SSF56784">
    <property type="entry name" value="HAD-like"/>
    <property type="match status" value="1"/>
</dbReference>
<dbReference type="InterPro" id="IPR001757">
    <property type="entry name" value="P_typ_ATPase"/>
</dbReference>
<feature type="compositionally biased region" description="Polar residues" evidence="8">
    <location>
        <begin position="77"/>
        <end position="91"/>
    </location>
</feature>
<dbReference type="GO" id="GO:0016887">
    <property type="term" value="F:ATP hydrolysis activity"/>
    <property type="evidence" value="ECO:0007669"/>
    <property type="project" value="InterPro"/>
</dbReference>
<feature type="transmembrane region" description="Helical" evidence="9">
    <location>
        <begin position="1157"/>
        <end position="1174"/>
    </location>
</feature>
<keyword evidence="7 9" id="KW-0472">Membrane</keyword>
<keyword evidence="5" id="KW-1278">Translocase</keyword>
<keyword evidence="12" id="KW-1185">Reference proteome</keyword>
<dbReference type="Pfam" id="PF13246">
    <property type="entry name" value="Cation_ATPase"/>
    <property type="match status" value="1"/>
</dbReference>
<gene>
    <name evidence="11" type="ORF">FDP41_005858</name>
</gene>
<dbReference type="InterPro" id="IPR008250">
    <property type="entry name" value="ATPase_P-typ_transduc_dom_A_sf"/>
</dbReference>
<dbReference type="OrthoDB" id="116380at2759"/>
<evidence type="ECO:0000256" key="4">
    <source>
        <dbReference type="ARBA" id="ARBA00022840"/>
    </source>
</evidence>
<feature type="transmembrane region" description="Helical" evidence="9">
    <location>
        <begin position="1195"/>
        <end position="1216"/>
    </location>
</feature>
<reference evidence="11 12" key="1">
    <citation type="journal article" date="2019" name="Sci. Rep.">
        <title>Nanopore sequencing improves the draft genome of the human pathogenic amoeba Naegleria fowleri.</title>
        <authorList>
            <person name="Liechti N."/>
            <person name="Schurch N."/>
            <person name="Bruggmann R."/>
            <person name="Wittwer M."/>
        </authorList>
    </citation>
    <scope>NUCLEOTIDE SEQUENCE [LARGE SCALE GENOMIC DNA]</scope>
    <source>
        <strain evidence="11 12">ATCC 30894</strain>
    </source>
</reference>
<feature type="compositionally biased region" description="Polar residues" evidence="8">
    <location>
        <begin position="303"/>
        <end position="327"/>
    </location>
</feature>
<keyword evidence="6 9" id="KW-1133">Transmembrane helix</keyword>
<evidence type="ECO:0000256" key="1">
    <source>
        <dbReference type="ARBA" id="ARBA00004141"/>
    </source>
</evidence>
<name>A0A6A5BNE6_NAEFO</name>
<dbReference type="InterPro" id="IPR006068">
    <property type="entry name" value="ATPase_P-typ_cation-transptr_C"/>
</dbReference>
<keyword evidence="2 9" id="KW-0812">Transmembrane</keyword>
<proteinExistence type="predicted"/>
<dbReference type="SUPFAM" id="SSF81660">
    <property type="entry name" value="Metal cation-transporting ATPase, ATP-binding domain N"/>
    <property type="match status" value="1"/>
</dbReference>
<dbReference type="GO" id="GO:0016020">
    <property type="term" value="C:membrane"/>
    <property type="evidence" value="ECO:0007669"/>
    <property type="project" value="UniProtKB-SubCell"/>
</dbReference>
<evidence type="ECO:0000256" key="7">
    <source>
        <dbReference type="ARBA" id="ARBA00023136"/>
    </source>
</evidence>
<dbReference type="InterPro" id="IPR023214">
    <property type="entry name" value="HAD_sf"/>
</dbReference>
<dbReference type="Pfam" id="PF00689">
    <property type="entry name" value="Cation_ATPase_C"/>
    <property type="match status" value="1"/>
</dbReference>
<dbReference type="GO" id="GO:0005524">
    <property type="term" value="F:ATP binding"/>
    <property type="evidence" value="ECO:0007669"/>
    <property type="project" value="UniProtKB-KW"/>
</dbReference>
<evidence type="ECO:0000313" key="11">
    <source>
        <dbReference type="EMBL" id="KAF0975105.1"/>
    </source>
</evidence>
<dbReference type="Gene3D" id="1.20.1110.10">
    <property type="entry name" value="Calcium-transporting ATPase, transmembrane domain"/>
    <property type="match status" value="2"/>
</dbReference>
<dbReference type="InterPro" id="IPR036412">
    <property type="entry name" value="HAD-like_sf"/>
</dbReference>
<feature type="transmembrane region" description="Helical" evidence="9">
    <location>
        <begin position="1125"/>
        <end position="1145"/>
    </location>
</feature>
<feature type="transmembrane region" description="Helical" evidence="9">
    <location>
        <begin position="1228"/>
        <end position="1245"/>
    </location>
</feature>
<evidence type="ECO:0000256" key="3">
    <source>
        <dbReference type="ARBA" id="ARBA00022741"/>
    </source>
</evidence>
<feature type="transmembrane region" description="Helical" evidence="9">
    <location>
        <begin position="191"/>
        <end position="210"/>
    </location>
</feature>
<feature type="region of interest" description="Disordered" evidence="8">
    <location>
        <begin position="1"/>
        <end position="36"/>
    </location>
</feature>
<dbReference type="EMBL" id="VFQX01000048">
    <property type="protein sequence ID" value="KAF0975105.1"/>
    <property type="molecule type" value="Genomic_DNA"/>
</dbReference>
<feature type="transmembrane region" description="Helical" evidence="9">
    <location>
        <begin position="477"/>
        <end position="496"/>
    </location>
</feature>
<dbReference type="PANTHER" id="PTHR42861">
    <property type="entry name" value="CALCIUM-TRANSPORTING ATPASE"/>
    <property type="match status" value="1"/>
</dbReference>
<keyword evidence="4" id="KW-0067">ATP-binding</keyword>
<dbReference type="NCBIfam" id="TIGR01494">
    <property type="entry name" value="ATPase_P-type"/>
    <property type="match status" value="3"/>
</dbReference>
<dbReference type="PRINTS" id="PR00119">
    <property type="entry name" value="CATATPASE"/>
</dbReference>